<dbReference type="GO" id="GO:0120518">
    <property type="term" value="F:protein N-terminal-methionine acetyltransferase activity"/>
    <property type="evidence" value="ECO:0007669"/>
    <property type="project" value="UniProtKB-EC"/>
</dbReference>
<evidence type="ECO:0000256" key="2">
    <source>
        <dbReference type="ARBA" id="ARBA00022679"/>
    </source>
</evidence>
<dbReference type="GO" id="GO:0007059">
    <property type="term" value="P:chromosome segregation"/>
    <property type="evidence" value="ECO:0007669"/>
    <property type="project" value="UniProtKB-KW"/>
</dbReference>
<dbReference type="GO" id="GO:0004402">
    <property type="term" value="F:histone acetyltransferase activity"/>
    <property type="evidence" value="ECO:0007669"/>
    <property type="project" value="TreeGrafter"/>
</dbReference>
<dbReference type="Gene3D" id="3.40.630.30">
    <property type="match status" value="1"/>
</dbReference>
<dbReference type="SUPFAM" id="SSF55729">
    <property type="entry name" value="Acyl-CoA N-acyltransferases (Nat)"/>
    <property type="match status" value="1"/>
</dbReference>
<dbReference type="EMBL" id="JAWDEY010000008">
    <property type="protein sequence ID" value="KAK6590247.1"/>
    <property type="molecule type" value="Genomic_DNA"/>
</dbReference>
<evidence type="ECO:0000256" key="6">
    <source>
        <dbReference type="ARBA" id="ARBA00025774"/>
    </source>
</evidence>
<feature type="domain" description="N-acetyltransferase" evidence="11">
    <location>
        <begin position="64"/>
        <end position="284"/>
    </location>
</feature>
<proteinExistence type="inferred from homology"/>
<evidence type="ECO:0000256" key="10">
    <source>
        <dbReference type="ARBA" id="ARBA00048848"/>
    </source>
</evidence>
<gene>
    <name evidence="12" type="ORF">RS030_172590</name>
</gene>
<evidence type="ECO:0000259" key="11">
    <source>
        <dbReference type="PROSITE" id="PS51186"/>
    </source>
</evidence>
<keyword evidence="5" id="KW-0012">Acyltransferase</keyword>
<dbReference type="InterPro" id="IPR016181">
    <property type="entry name" value="Acyl_CoA_acyltransferase"/>
</dbReference>
<keyword evidence="4" id="KW-0156">Chromatin regulator</keyword>
<accession>A0AAV9Y267</accession>
<comment type="catalytic activity">
    <reaction evidence="10">
        <text>N-terminal L-methionyl-[transmembrane protein] + acetyl-CoA = N-terminal N(alpha)-acetyl-L-methionyl-[transmembrane protein] + CoA + H(+)</text>
        <dbReference type="Rhea" id="RHEA:50604"/>
        <dbReference type="Rhea" id="RHEA-COMP:12745"/>
        <dbReference type="Rhea" id="RHEA-COMP:12746"/>
        <dbReference type="ChEBI" id="CHEBI:15378"/>
        <dbReference type="ChEBI" id="CHEBI:57287"/>
        <dbReference type="ChEBI" id="CHEBI:57288"/>
        <dbReference type="ChEBI" id="CHEBI:64731"/>
        <dbReference type="ChEBI" id="CHEBI:133414"/>
        <dbReference type="EC" id="2.3.1.259"/>
    </reaction>
</comment>
<evidence type="ECO:0000256" key="4">
    <source>
        <dbReference type="ARBA" id="ARBA00022853"/>
    </source>
</evidence>
<reference evidence="12 13" key="1">
    <citation type="submission" date="2023-10" db="EMBL/GenBank/DDBJ databases">
        <title>Comparative genomics analysis reveals potential genetic determinants of host preference in Cryptosporidium xiaoi.</title>
        <authorList>
            <person name="Xiao L."/>
            <person name="Li J."/>
        </authorList>
    </citation>
    <scope>NUCLEOTIDE SEQUENCE [LARGE SCALE GENOMIC DNA]</scope>
    <source>
        <strain evidence="12 13">52996</strain>
    </source>
</reference>
<organism evidence="12 13">
    <name type="scientific">Cryptosporidium xiaoi</name>
    <dbReference type="NCBI Taxonomy" id="659607"/>
    <lineage>
        <taxon>Eukaryota</taxon>
        <taxon>Sar</taxon>
        <taxon>Alveolata</taxon>
        <taxon>Apicomplexa</taxon>
        <taxon>Conoidasida</taxon>
        <taxon>Coccidia</taxon>
        <taxon>Eucoccidiorida</taxon>
        <taxon>Eimeriorina</taxon>
        <taxon>Cryptosporidiidae</taxon>
        <taxon>Cryptosporidium</taxon>
    </lineage>
</organism>
<name>A0AAV9Y267_9CRYT</name>
<protein>
    <recommendedName>
        <fullName evidence="8">N-alpha-acetyltransferase 60</fullName>
        <ecNumber evidence="7">2.3.1.259</ecNumber>
        <ecNumber evidence="1">2.3.1.48</ecNumber>
    </recommendedName>
</protein>
<dbReference type="EC" id="2.3.1.259" evidence="7"/>
<keyword evidence="3" id="KW-0159">Chromosome partition</keyword>
<comment type="caution">
    <text evidence="12">The sequence shown here is derived from an EMBL/GenBank/DDBJ whole genome shotgun (WGS) entry which is preliminary data.</text>
</comment>
<evidence type="ECO:0000313" key="13">
    <source>
        <dbReference type="Proteomes" id="UP001311799"/>
    </source>
</evidence>
<comment type="similarity">
    <text evidence="6">Belongs to the acetyltransferase family. NAA60 subfamily.</text>
</comment>
<dbReference type="PROSITE" id="PS51186">
    <property type="entry name" value="GNAT"/>
    <property type="match status" value="1"/>
</dbReference>
<evidence type="ECO:0000256" key="5">
    <source>
        <dbReference type="ARBA" id="ARBA00023315"/>
    </source>
</evidence>
<sequence>MLTSGNFDNNNSNIVGVINGNYDNSGDTTSSAFPPEIGNPKKCSKIHEIYSEWKNSNPKKNPIIDFRKIVSTDTYQLSDLHKELFPISYDDQFYQGISSGLTQGWVAVWKLDSLDSNFNDKMTLNEHNSHFGSDVSELIIGFITTSQDSRIIKDNDYKHVIKSIPEGFLLDSLKRDIENDSFDISVSPQFGESIYNHLVYILTMGVVEEFRFLGIAKQLLNIVIGYYQKFYPQVNAIFLHVVEYNNNAINLYKKLNFVQTLYWNNFYKIYGGFYGAFLFTYFYDRSNSSNLNIFDNIISNYPLVQKKNKYSLVEYLNSFISNSSKYFKRNNMKNINFNNTSDSNNNSINNTGNVQ</sequence>
<dbReference type="EC" id="2.3.1.48" evidence="1"/>
<comment type="catalytic activity">
    <reaction evidence="9">
        <text>L-lysyl-[protein] + acetyl-CoA = N(6)-acetyl-L-lysyl-[protein] + CoA + H(+)</text>
        <dbReference type="Rhea" id="RHEA:45948"/>
        <dbReference type="Rhea" id="RHEA-COMP:9752"/>
        <dbReference type="Rhea" id="RHEA-COMP:10731"/>
        <dbReference type="ChEBI" id="CHEBI:15378"/>
        <dbReference type="ChEBI" id="CHEBI:29969"/>
        <dbReference type="ChEBI" id="CHEBI:57287"/>
        <dbReference type="ChEBI" id="CHEBI:57288"/>
        <dbReference type="ChEBI" id="CHEBI:61930"/>
        <dbReference type="EC" id="2.3.1.48"/>
    </reaction>
</comment>
<dbReference type="GO" id="GO:0000139">
    <property type="term" value="C:Golgi membrane"/>
    <property type="evidence" value="ECO:0007669"/>
    <property type="project" value="TreeGrafter"/>
</dbReference>
<keyword evidence="2" id="KW-0808">Transferase</keyword>
<dbReference type="InterPro" id="IPR000182">
    <property type="entry name" value="GNAT_dom"/>
</dbReference>
<dbReference type="Proteomes" id="UP001311799">
    <property type="component" value="Unassembled WGS sequence"/>
</dbReference>
<evidence type="ECO:0000256" key="3">
    <source>
        <dbReference type="ARBA" id="ARBA00022829"/>
    </source>
</evidence>
<dbReference type="AlphaFoldDB" id="A0AAV9Y267"/>
<evidence type="ECO:0000256" key="8">
    <source>
        <dbReference type="ARBA" id="ARBA00026144"/>
    </source>
</evidence>
<dbReference type="PANTHER" id="PTHR14744">
    <property type="entry name" value="N-ALPHA-ACETYLTRANSFERASE 60"/>
    <property type="match status" value="1"/>
</dbReference>
<keyword evidence="13" id="KW-1185">Reference proteome</keyword>
<dbReference type="PANTHER" id="PTHR14744:SF15">
    <property type="entry name" value="N-ALPHA-ACETYLTRANSFERASE 60"/>
    <property type="match status" value="1"/>
</dbReference>
<evidence type="ECO:0000256" key="9">
    <source>
        <dbReference type="ARBA" id="ARBA00048017"/>
    </source>
</evidence>
<dbReference type="InterPro" id="IPR045141">
    <property type="entry name" value="NAA60-like"/>
</dbReference>
<evidence type="ECO:0000256" key="1">
    <source>
        <dbReference type="ARBA" id="ARBA00013184"/>
    </source>
</evidence>
<dbReference type="Pfam" id="PF00583">
    <property type="entry name" value="Acetyltransf_1"/>
    <property type="match status" value="1"/>
</dbReference>
<evidence type="ECO:0000313" key="12">
    <source>
        <dbReference type="EMBL" id="KAK6590247.1"/>
    </source>
</evidence>
<evidence type="ECO:0000256" key="7">
    <source>
        <dbReference type="ARBA" id="ARBA00026111"/>
    </source>
</evidence>